<evidence type="ECO:0000256" key="1">
    <source>
        <dbReference type="SAM" id="MobiDB-lite"/>
    </source>
</evidence>
<name>A0AAV8S6M8_9ROSI</name>
<comment type="caution">
    <text evidence="2">The sequence shown here is derived from an EMBL/GenBank/DDBJ whole genome shotgun (WGS) entry which is preliminary data.</text>
</comment>
<dbReference type="Proteomes" id="UP001159364">
    <property type="component" value="Unassembled WGS sequence"/>
</dbReference>
<feature type="compositionally biased region" description="Basic residues" evidence="1">
    <location>
        <begin position="23"/>
        <end position="33"/>
    </location>
</feature>
<protein>
    <submittedName>
        <fullName evidence="2">Uncharacterized protein</fullName>
    </submittedName>
</protein>
<feature type="region of interest" description="Disordered" evidence="1">
    <location>
        <begin position="20"/>
        <end position="49"/>
    </location>
</feature>
<dbReference type="EMBL" id="JAIWQS010000076">
    <property type="protein sequence ID" value="KAJ8747808.1"/>
    <property type="molecule type" value="Genomic_DNA"/>
</dbReference>
<gene>
    <name evidence="2" type="ORF">K2173_006988</name>
</gene>
<dbReference type="AlphaFoldDB" id="A0AAV8S6M8"/>
<dbReference type="PANTHER" id="PTHR47587">
    <property type="entry name" value="OS05G0103500 PROTEIN"/>
    <property type="match status" value="1"/>
</dbReference>
<accession>A0AAV8S6M8</accession>
<dbReference type="PANTHER" id="PTHR47587:SF2">
    <property type="entry name" value="OS05G0103500 PROTEIN"/>
    <property type="match status" value="1"/>
</dbReference>
<evidence type="ECO:0000313" key="2">
    <source>
        <dbReference type="EMBL" id="KAJ8747808.1"/>
    </source>
</evidence>
<sequence length="144" mass="16374">MGDVSIEMRGNLVNQLVNGHETVKKKPKKRKTKIPREPSKPRNQGNETQILDAIQSVIQESEKVPEKLQKQEDNMLIIMLVEPATRITATISSNAPLSLGVTDYHACRTCYKDYIDDILKCTLFTRSYYDCIQRAKQQTSSADM</sequence>
<evidence type="ECO:0000313" key="3">
    <source>
        <dbReference type="Proteomes" id="UP001159364"/>
    </source>
</evidence>
<organism evidence="2 3">
    <name type="scientific">Erythroxylum novogranatense</name>
    <dbReference type="NCBI Taxonomy" id="1862640"/>
    <lineage>
        <taxon>Eukaryota</taxon>
        <taxon>Viridiplantae</taxon>
        <taxon>Streptophyta</taxon>
        <taxon>Embryophyta</taxon>
        <taxon>Tracheophyta</taxon>
        <taxon>Spermatophyta</taxon>
        <taxon>Magnoliopsida</taxon>
        <taxon>eudicotyledons</taxon>
        <taxon>Gunneridae</taxon>
        <taxon>Pentapetalae</taxon>
        <taxon>rosids</taxon>
        <taxon>fabids</taxon>
        <taxon>Malpighiales</taxon>
        <taxon>Erythroxylaceae</taxon>
        <taxon>Erythroxylum</taxon>
    </lineage>
</organism>
<reference evidence="2 3" key="1">
    <citation type="submission" date="2021-09" db="EMBL/GenBank/DDBJ databases">
        <title>Genomic insights and catalytic innovation underlie evolution of tropane alkaloids biosynthesis.</title>
        <authorList>
            <person name="Wang Y.-J."/>
            <person name="Tian T."/>
            <person name="Huang J.-P."/>
            <person name="Huang S.-X."/>
        </authorList>
    </citation>
    <scope>NUCLEOTIDE SEQUENCE [LARGE SCALE GENOMIC DNA]</scope>
    <source>
        <strain evidence="2">KIB-2018</strain>
        <tissue evidence="2">Leaf</tissue>
    </source>
</reference>
<proteinExistence type="predicted"/>
<keyword evidence="3" id="KW-1185">Reference proteome</keyword>